<evidence type="ECO:0000256" key="2">
    <source>
        <dbReference type="ARBA" id="ARBA00004201"/>
    </source>
</evidence>
<keyword evidence="5" id="KW-0694">RNA-binding</keyword>
<evidence type="ECO:0000256" key="5">
    <source>
        <dbReference type="ARBA" id="ARBA00022884"/>
    </source>
</evidence>
<feature type="region of interest" description="Disordered" evidence="7">
    <location>
        <begin position="162"/>
        <end position="347"/>
    </location>
</feature>
<evidence type="ECO:0000313" key="10">
    <source>
        <dbReference type="Proteomes" id="UP000182444"/>
    </source>
</evidence>
<dbReference type="InterPro" id="IPR019167">
    <property type="entry name" value="PAT1_dom"/>
</dbReference>
<feature type="region of interest" description="Disordered" evidence="7">
    <location>
        <begin position="119"/>
        <end position="146"/>
    </location>
</feature>
<comment type="subcellular location">
    <subcellularLocation>
        <location evidence="2">Cytoplasm</location>
        <location evidence="2">P-body</location>
    </subcellularLocation>
    <subcellularLocation>
        <location evidence="1">Nucleus</location>
    </subcellularLocation>
</comment>
<feature type="compositionally biased region" description="Low complexity" evidence="7">
    <location>
        <begin position="79"/>
        <end position="97"/>
    </location>
</feature>
<feature type="region of interest" description="Disordered" evidence="7">
    <location>
        <begin position="464"/>
        <end position="521"/>
    </location>
</feature>
<dbReference type="RefSeq" id="XP_504149.3">
    <property type="nucleotide sequence ID" value="XM_504149.3"/>
</dbReference>
<feature type="region of interest" description="Disordered" evidence="7">
    <location>
        <begin position="77"/>
        <end position="104"/>
    </location>
</feature>
<evidence type="ECO:0000259" key="8">
    <source>
        <dbReference type="Pfam" id="PF09770"/>
    </source>
</evidence>
<organism evidence="9 10">
    <name type="scientific">Yarrowia lipolytica</name>
    <name type="common">Candida lipolytica</name>
    <dbReference type="NCBI Taxonomy" id="4952"/>
    <lineage>
        <taxon>Eukaryota</taxon>
        <taxon>Fungi</taxon>
        <taxon>Dikarya</taxon>
        <taxon>Ascomycota</taxon>
        <taxon>Saccharomycotina</taxon>
        <taxon>Dipodascomycetes</taxon>
        <taxon>Dipodascales</taxon>
        <taxon>Dipodascales incertae sedis</taxon>
        <taxon>Yarrowia</taxon>
    </lineage>
</organism>
<keyword evidence="6" id="KW-0539">Nucleus</keyword>
<proteinExistence type="inferred from homology"/>
<dbReference type="eggNOG" id="KOG4592">
    <property type="taxonomic scope" value="Eukaryota"/>
</dbReference>
<sequence>MSFFGIAQPNQGNVQEYEFDDTYDDNLGGQLDESGDAFNDETFGGEASVGRDFDFHGETAKISYAIDEDQVAYERRAPQHAQMQHQQQQHQQRQAPPSLQPMASLWGAPDQKERIMGDEAQHGGQQAQQAHLQQQQHYQHVAAQQGGQQPLSLEQIEAQLMGRQAQAQGQQQQQQQHGVPPQGHAPPQGHFPPGYGYQGFPPGYPPPQGHPMQYQQPWQFPPLPNHDLNMQMMMHYQQQQQQQQGQGQFQQPQFQGQSQGQPQVQVQQQQQQQQQPQAQTQGQPPAVASQPASQQQAAPPTAPLGPKEDKAIPTAPQGFQGPPHSGPYGYQPGPVHVSPNHTIPPMDENARLAKRNEMISKRKPHNNLMTGGDKDFVLRVQLQQMVTEDPYNEDFYYQVHSAINVRSNPNQPLDAFARTYLYQRGQRGRRARGNENGLQRLQQQVHKAVQFVKDHPKKDSIISQGALGKIHLGSNKGPRQALDLRKRDDTPDADNSTEAPTEGVSATPELRSATPVATTTTTTDAIRSITTSISKFNLQGGSYVSANDKRGILRAIENVYIVLLRLEAAERTQPEDDLSDEFQVWKGEKDALVTQLWRELQITAPIDQADGSLHPFIAMLSHAKCKKAIPRVFRHISAEQRLTILTMIMAHIGDLDVVKNGHYSGEESNLPAKSREAIEVFSQTVLPPLVQYISEAEYGVIVGLLELMMDRNDTAAVVKTKVGSAFVTVLISRAELINQEGSVSAEDEETWNRIFNRVFGIVQRNNLNSLFPPRNVDDSYVWQFLASIALAAKIDHQRVMVDDVRDKIFGTMNEAKALPPDLSQQKINNLNLFLNVMGLNATTSEIGELQG</sequence>
<dbReference type="AlphaFoldDB" id="A0A1D8NJ47"/>
<feature type="compositionally biased region" description="Low complexity" evidence="7">
    <location>
        <begin position="512"/>
        <end position="521"/>
    </location>
</feature>
<dbReference type="PANTHER" id="PTHR21551:SF0">
    <property type="entry name" value="PROTEIN ASSOCIATED WITH TOPO II RELATED-1, ISOFORM A"/>
    <property type="match status" value="1"/>
</dbReference>
<evidence type="ECO:0000256" key="7">
    <source>
        <dbReference type="SAM" id="MobiDB-lite"/>
    </source>
</evidence>
<accession>A0A1D8NJ47</accession>
<comment type="similarity">
    <text evidence="3">Belongs to the PAT1 family.</text>
</comment>
<dbReference type="GO" id="GO:0000290">
    <property type="term" value="P:deadenylation-dependent decapping of nuclear-transcribed mRNA"/>
    <property type="evidence" value="ECO:0007669"/>
    <property type="project" value="InterPro"/>
</dbReference>
<keyword evidence="4" id="KW-0963">Cytoplasm</keyword>
<evidence type="ECO:0000256" key="3">
    <source>
        <dbReference type="ARBA" id="ARBA00009138"/>
    </source>
</evidence>
<dbReference type="InterPro" id="IPR039900">
    <property type="entry name" value="Pat1-like"/>
</dbReference>
<dbReference type="GO" id="GO:0005634">
    <property type="term" value="C:nucleus"/>
    <property type="evidence" value="ECO:0007669"/>
    <property type="project" value="UniProtKB-SubCell"/>
</dbReference>
<dbReference type="VEuPathDB" id="FungiDB:YALI1_E23348g"/>
<reference evidence="9 10" key="1">
    <citation type="journal article" date="2016" name="PLoS ONE">
        <title>Sequence Assembly of Yarrowia lipolytica Strain W29/CLIB89 Shows Transposable Element Diversity.</title>
        <authorList>
            <person name="Magnan C."/>
            <person name="Yu J."/>
            <person name="Chang I."/>
            <person name="Jahn E."/>
            <person name="Kanomata Y."/>
            <person name="Wu J."/>
            <person name="Zeller M."/>
            <person name="Oakes M."/>
            <person name="Baldi P."/>
            <person name="Sandmeyer S."/>
        </authorList>
    </citation>
    <scope>NUCLEOTIDE SEQUENCE [LARGE SCALE GENOMIC DNA]</scope>
    <source>
        <strain evidence="10">CLIB89(W29)</strain>
    </source>
</reference>
<dbReference type="EMBL" id="CP017557">
    <property type="protein sequence ID" value="AOW05659.1"/>
    <property type="molecule type" value="Genomic_DNA"/>
</dbReference>
<feature type="compositionally biased region" description="Low complexity" evidence="7">
    <location>
        <begin position="237"/>
        <end position="299"/>
    </location>
</feature>
<dbReference type="VEuPathDB" id="FungiDB:YALI0_E19514g"/>
<feature type="compositionally biased region" description="Low complexity" evidence="7">
    <location>
        <begin position="162"/>
        <end position="201"/>
    </location>
</feature>
<gene>
    <name evidence="9" type="ORF">YALI1_E23348g</name>
</gene>
<dbReference type="KEGG" id="yli:2911766"/>
<evidence type="ECO:0000256" key="6">
    <source>
        <dbReference type="ARBA" id="ARBA00023242"/>
    </source>
</evidence>
<dbReference type="Pfam" id="PF09770">
    <property type="entry name" value="PAT1"/>
    <property type="match status" value="1"/>
</dbReference>
<evidence type="ECO:0000256" key="1">
    <source>
        <dbReference type="ARBA" id="ARBA00004123"/>
    </source>
</evidence>
<protein>
    <recommendedName>
        <fullName evidence="8">mRNA decay factor PAT1 domain-containing protein</fullName>
    </recommendedName>
</protein>
<dbReference type="GO" id="GO:0000932">
    <property type="term" value="C:P-body"/>
    <property type="evidence" value="ECO:0007669"/>
    <property type="project" value="UniProtKB-SubCell"/>
</dbReference>
<dbReference type="Proteomes" id="UP000182444">
    <property type="component" value="Chromosome 1E"/>
</dbReference>
<dbReference type="GO" id="GO:0033962">
    <property type="term" value="P:P-body assembly"/>
    <property type="evidence" value="ECO:0007669"/>
    <property type="project" value="TreeGrafter"/>
</dbReference>
<dbReference type="PANTHER" id="PTHR21551">
    <property type="entry name" value="TOPOISOMERASE II-ASSOCIATED PROTEIN PAT1"/>
    <property type="match status" value="1"/>
</dbReference>
<dbReference type="GO" id="GO:0003723">
    <property type="term" value="F:RNA binding"/>
    <property type="evidence" value="ECO:0007669"/>
    <property type="project" value="UniProtKB-KW"/>
</dbReference>
<feature type="region of interest" description="Disordered" evidence="7">
    <location>
        <begin position="1"/>
        <end position="42"/>
    </location>
</feature>
<name>A0A1D8NJ47_YARLL</name>
<evidence type="ECO:0000256" key="4">
    <source>
        <dbReference type="ARBA" id="ARBA00022490"/>
    </source>
</evidence>
<feature type="compositionally biased region" description="Low complexity" evidence="7">
    <location>
        <begin position="122"/>
        <end position="146"/>
    </location>
</feature>
<evidence type="ECO:0000313" key="9">
    <source>
        <dbReference type="EMBL" id="AOW05659.1"/>
    </source>
</evidence>
<dbReference type="GeneID" id="2911766"/>
<feature type="domain" description="mRNA decay factor PAT1" evidence="8">
    <location>
        <begin position="3"/>
        <end position="841"/>
    </location>
</feature>